<dbReference type="InterPro" id="IPR002104">
    <property type="entry name" value="Integrase_catalytic"/>
</dbReference>
<dbReference type="InterPro" id="IPR050808">
    <property type="entry name" value="Phage_Integrase"/>
</dbReference>
<dbReference type="Pfam" id="PF00589">
    <property type="entry name" value="Phage_integrase"/>
    <property type="match status" value="1"/>
</dbReference>
<evidence type="ECO:0000313" key="7">
    <source>
        <dbReference type="Proteomes" id="UP000385544"/>
    </source>
</evidence>
<dbReference type="PANTHER" id="PTHR30629:SF2">
    <property type="entry name" value="PROPHAGE INTEGRASE INTS-RELATED"/>
    <property type="match status" value="1"/>
</dbReference>
<gene>
    <name evidence="6" type="primary">intS</name>
    <name evidence="6" type="ORF">SCSS39_00107</name>
</gene>
<keyword evidence="3" id="KW-0238">DNA-binding</keyword>
<sequence length="390" mass="45210">MSIHKYPSKKAKNGYLYFVKVYMTKDGQRADHVKRGFRTRKDAKDYEARFIYLKASGKLEEFIKPTHKTYNEIFEKWYQAYQDTVEPTTASRTLDMFRLHILPVMGELPIGKISPLGCQNFITEKAKTFKNIKQIKSYTGKVFDFAIKMKLLKHNPMTEIIMPKRKKIRTENYWTVQELQEFLNIVLQEEPYKHYALFRLLAYSGLRKGELYALKWADIDFQSEALSISKSLGRLDGQAVEKGTKNDFSVRKIKLDSETISILQEWKSNCQKEKAQLAVAPLSIEQDFIFTYCTRTGSIEPLHADYINNVLSRIIRKHGLRKISPHGFRHTHATLMIEIGVDPVNTAKRLGHASSQMTLDTYSHSTANGEDRAIKQFASYLKNNTKNSRQ</sequence>
<comment type="similarity">
    <text evidence="1">Belongs to the 'phage' integrase family.</text>
</comment>
<dbReference type="GO" id="GO:0003677">
    <property type="term" value="F:DNA binding"/>
    <property type="evidence" value="ECO:0007669"/>
    <property type="project" value="UniProtKB-KW"/>
</dbReference>
<dbReference type="AlphaFoldDB" id="A0A564TZU9"/>
<name>A0A564TZU9_STRCV</name>
<evidence type="ECO:0000256" key="2">
    <source>
        <dbReference type="ARBA" id="ARBA00022908"/>
    </source>
</evidence>
<evidence type="ECO:0000259" key="5">
    <source>
        <dbReference type="PROSITE" id="PS51898"/>
    </source>
</evidence>
<dbReference type="Proteomes" id="UP000385544">
    <property type="component" value="Unassembled WGS sequence"/>
</dbReference>
<dbReference type="CDD" id="cd01189">
    <property type="entry name" value="INT_ICEBs1_C_like"/>
    <property type="match status" value="1"/>
</dbReference>
<evidence type="ECO:0000256" key="3">
    <source>
        <dbReference type="ARBA" id="ARBA00023125"/>
    </source>
</evidence>
<dbReference type="EMBL" id="CABHMZ010000035">
    <property type="protein sequence ID" value="VUX12749.1"/>
    <property type="molecule type" value="Genomic_DNA"/>
</dbReference>
<dbReference type="Pfam" id="PF14657">
    <property type="entry name" value="Arm-DNA-bind_4"/>
    <property type="match status" value="1"/>
</dbReference>
<dbReference type="InterPro" id="IPR013762">
    <property type="entry name" value="Integrase-like_cat_sf"/>
</dbReference>
<dbReference type="RefSeq" id="WP_144211107.1">
    <property type="nucleotide sequence ID" value="NZ_CABHMZ010000035.1"/>
</dbReference>
<evidence type="ECO:0000256" key="4">
    <source>
        <dbReference type="ARBA" id="ARBA00023172"/>
    </source>
</evidence>
<dbReference type="OrthoDB" id="9803188at2"/>
<dbReference type="Gene3D" id="1.10.443.10">
    <property type="entry name" value="Intergrase catalytic core"/>
    <property type="match status" value="1"/>
</dbReference>
<dbReference type="PANTHER" id="PTHR30629">
    <property type="entry name" value="PROPHAGE INTEGRASE"/>
    <property type="match status" value="1"/>
</dbReference>
<dbReference type="InterPro" id="IPR004107">
    <property type="entry name" value="Integrase_SAM-like_N"/>
</dbReference>
<keyword evidence="4" id="KW-0233">DNA recombination</keyword>
<dbReference type="InterPro" id="IPR028259">
    <property type="entry name" value="AP2-like_int_N"/>
</dbReference>
<dbReference type="Gene3D" id="1.10.150.130">
    <property type="match status" value="1"/>
</dbReference>
<dbReference type="GO" id="GO:0006310">
    <property type="term" value="P:DNA recombination"/>
    <property type="evidence" value="ECO:0007669"/>
    <property type="project" value="UniProtKB-KW"/>
</dbReference>
<organism evidence="6 7">
    <name type="scientific">Streptococcus constellatus</name>
    <dbReference type="NCBI Taxonomy" id="76860"/>
    <lineage>
        <taxon>Bacteria</taxon>
        <taxon>Bacillati</taxon>
        <taxon>Bacillota</taxon>
        <taxon>Bacilli</taxon>
        <taxon>Lactobacillales</taxon>
        <taxon>Streptococcaceae</taxon>
        <taxon>Streptococcus</taxon>
        <taxon>Streptococcus anginosus group</taxon>
    </lineage>
</organism>
<proteinExistence type="inferred from homology"/>
<dbReference type="PROSITE" id="PS51898">
    <property type="entry name" value="TYR_RECOMBINASE"/>
    <property type="match status" value="1"/>
</dbReference>
<feature type="domain" description="Tyr recombinase" evidence="5">
    <location>
        <begin position="169"/>
        <end position="376"/>
    </location>
</feature>
<dbReference type="InterPro" id="IPR010998">
    <property type="entry name" value="Integrase_recombinase_N"/>
</dbReference>
<dbReference type="GO" id="GO:0015074">
    <property type="term" value="P:DNA integration"/>
    <property type="evidence" value="ECO:0007669"/>
    <property type="project" value="UniProtKB-KW"/>
</dbReference>
<evidence type="ECO:0000256" key="1">
    <source>
        <dbReference type="ARBA" id="ARBA00008857"/>
    </source>
</evidence>
<accession>A0A564TZU9</accession>
<dbReference type="Pfam" id="PF14659">
    <property type="entry name" value="Phage_int_SAM_3"/>
    <property type="match status" value="1"/>
</dbReference>
<protein>
    <submittedName>
        <fullName evidence="6">Prophage CPS-53 integrase</fullName>
    </submittedName>
</protein>
<dbReference type="InterPro" id="IPR011010">
    <property type="entry name" value="DNA_brk_join_enz"/>
</dbReference>
<keyword evidence="2" id="KW-0229">DNA integration</keyword>
<reference evidence="6 7" key="1">
    <citation type="submission" date="2019-07" db="EMBL/GenBank/DDBJ databases">
        <authorList>
            <person name="Hibberd C M."/>
            <person name="Gehrig L. J."/>
            <person name="Chang H.-W."/>
            <person name="Venkatesh S."/>
        </authorList>
    </citation>
    <scope>NUCLEOTIDE SEQUENCE [LARGE SCALE GENOMIC DNA]</scope>
    <source>
        <strain evidence="6">Streptococcus_constellatus_SS_Bg39</strain>
    </source>
</reference>
<evidence type="ECO:0000313" key="6">
    <source>
        <dbReference type="EMBL" id="VUX12749.1"/>
    </source>
</evidence>
<dbReference type="SUPFAM" id="SSF56349">
    <property type="entry name" value="DNA breaking-rejoining enzymes"/>
    <property type="match status" value="1"/>
</dbReference>